<dbReference type="InterPro" id="IPR000223">
    <property type="entry name" value="Pept_S26A_signal_pept_1"/>
</dbReference>
<dbReference type="SUPFAM" id="SSF51306">
    <property type="entry name" value="LexA/Signal peptidase"/>
    <property type="match status" value="1"/>
</dbReference>
<dbReference type="EC" id="3.4.21.89" evidence="3 8"/>
<dbReference type="PROSITE" id="PS00761">
    <property type="entry name" value="SPASE_I_3"/>
    <property type="match status" value="1"/>
</dbReference>
<dbReference type="InterPro" id="IPR036286">
    <property type="entry name" value="LexA/Signal_pep-like_sf"/>
</dbReference>
<dbReference type="RefSeq" id="WP_014703045.1">
    <property type="nucleotide sequence ID" value="NC_017856.1"/>
</dbReference>
<feature type="active site" evidence="7">
    <location>
        <position position="69"/>
    </location>
</feature>
<comment type="caution">
    <text evidence="9">Lacks conserved residue(s) required for the propagation of feature annotation.</text>
</comment>
<name>I1YFA2_METFJ</name>
<evidence type="ECO:0000256" key="1">
    <source>
        <dbReference type="ARBA" id="ARBA00000677"/>
    </source>
</evidence>
<dbReference type="GO" id="GO:0004252">
    <property type="term" value="F:serine-type endopeptidase activity"/>
    <property type="evidence" value="ECO:0007669"/>
    <property type="project" value="InterPro"/>
</dbReference>
<evidence type="ECO:0000256" key="3">
    <source>
        <dbReference type="ARBA" id="ARBA00013208"/>
    </source>
</evidence>
<feature type="transmembrane region" description="Helical" evidence="8">
    <location>
        <begin position="42"/>
        <end position="59"/>
    </location>
</feature>
<feature type="active site" evidence="7">
    <location>
        <position position="124"/>
    </location>
</feature>
<evidence type="ECO:0000256" key="9">
    <source>
        <dbReference type="RuleBase" id="RU362042"/>
    </source>
</evidence>
<keyword evidence="8" id="KW-1133">Transmembrane helix</keyword>
<dbReference type="PRINTS" id="PR00727">
    <property type="entry name" value="LEADERPTASE"/>
</dbReference>
<dbReference type="eggNOG" id="COG0681">
    <property type="taxonomic scope" value="Bacteria"/>
</dbReference>
<dbReference type="InterPro" id="IPR019533">
    <property type="entry name" value="Peptidase_S26"/>
</dbReference>
<dbReference type="Gene3D" id="2.10.109.10">
    <property type="entry name" value="Umud Fragment, subunit A"/>
    <property type="match status" value="1"/>
</dbReference>
<keyword evidence="6 8" id="KW-0378">Hydrolase</keyword>
<comment type="catalytic activity">
    <reaction evidence="1 8">
        <text>Cleavage of hydrophobic, N-terminal signal or leader sequences from secreted and periplasmic proteins.</text>
        <dbReference type="EC" id="3.4.21.89"/>
    </reaction>
</comment>
<evidence type="ECO:0000256" key="5">
    <source>
        <dbReference type="ARBA" id="ARBA00022670"/>
    </source>
</evidence>
<dbReference type="EMBL" id="CP003380">
    <property type="protein sequence ID" value="AFJ01595.1"/>
    <property type="molecule type" value="Genomic_DNA"/>
</dbReference>
<dbReference type="PANTHER" id="PTHR43390:SF1">
    <property type="entry name" value="CHLOROPLAST PROCESSING PEPTIDASE"/>
    <property type="match status" value="1"/>
</dbReference>
<comment type="similarity">
    <text evidence="2 9">Belongs to the peptidase S26 family.</text>
</comment>
<dbReference type="Proteomes" id="UP000009145">
    <property type="component" value="Chromosome"/>
</dbReference>
<evidence type="ECO:0000256" key="8">
    <source>
        <dbReference type="RuleBase" id="RU003993"/>
    </source>
</evidence>
<evidence type="ECO:0000256" key="2">
    <source>
        <dbReference type="ARBA" id="ARBA00009370"/>
    </source>
</evidence>
<dbReference type="PROSITE" id="PS00501">
    <property type="entry name" value="SPASE_I_1"/>
    <property type="match status" value="1"/>
</dbReference>
<evidence type="ECO:0000313" key="12">
    <source>
        <dbReference type="Proteomes" id="UP000009145"/>
    </source>
</evidence>
<feature type="domain" description="Peptidase S26" evidence="10">
    <location>
        <begin position="39"/>
        <end position="233"/>
    </location>
</feature>
<dbReference type="AlphaFoldDB" id="I1YFA2"/>
<reference evidence="11 12" key="1">
    <citation type="journal article" date="2012" name="J. Bacteriol.">
        <title>Complete genome sequences of Methylophaga sp. strain JAM1 and Methylophaga sp. strain JAM7.</title>
        <authorList>
            <person name="Villeneuve C."/>
            <person name="Martineau C."/>
            <person name="Mauffrey F."/>
            <person name="Villemur R."/>
        </authorList>
    </citation>
    <scope>NUCLEOTIDE SEQUENCE [LARGE SCALE GENOMIC DNA]</scope>
    <source>
        <strain evidence="11 12">JAM7</strain>
    </source>
</reference>
<dbReference type="PANTHER" id="PTHR43390">
    <property type="entry name" value="SIGNAL PEPTIDASE I"/>
    <property type="match status" value="1"/>
</dbReference>
<keyword evidence="8" id="KW-0472">Membrane</keyword>
<keyword evidence="5 8" id="KW-0645">Protease</keyword>
<dbReference type="MEROPS" id="S26.001"/>
<dbReference type="NCBIfam" id="TIGR02227">
    <property type="entry name" value="sigpep_I_bact"/>
    <property type="match status" value="1"/>
</dbReference>
<dbReference type="GO" id="GO:0006465">
    <property type="term" value="P:signal peptide processing"/>
    <property type="evidence" value="ECO:0007669"/>
    <property type="project" value="InterPro"/>
</dbReference>
<organism evidence="11 12">
    <name type="scientific">Methylophaga frappieri (strain ATCC BAA-2434 / DSM 25690 / JAM7)</name>
    <dbReference type="NCBI Taxonomy" id="754477"/>
    <lineage>
        <taxon>Bacteria</taxon>
        <taxon>Pseudomonadati</taxon>
        <taxon>Pseudomonadota</taxon>
        <taxon>Gammaproteobacteria</taxon>
        <taxon>Thiotrichales</taxon>
        <taxon>Piscirickettsiaceae</taxon>
        <taxon>Methylophaga</taxon>
    </lineage>
</organism>
<dbReference type="HOGENOM" id="CLU_028723_1_1_6"/>
<comment type="subcellular location">
    <subcellularLocation>
        <location evidence="9">Membrane</location>
        <topology evidence="9">Multi-pass membrane protein</topology>
    </subcellularLocation>
</comment>
<dbReference type="InterPro" id="IPR019757">
    <property type="entry name" value="Pept_S26A_signal_pept_1_Lys-AS"/>
</dbReference>
<dbReference type="KEGG" id="mec:Q7C_420"/>
<protein>
    <recommendedName>
        <fullName evidence="4 8">Signal peptidase I</fullName>
        <ecNumber evidence="3 8">3.4.21.89</ecNumber>
    </recommendedName>
</protein>
<dbReference type="CDD" id="cd06530">
    <property type="entry name" value="S26_SPase_I"/>
    <property type="match status" value="1"/>
</dbReference>
<evidence type="ECO:0000256" key="4">
    <source>
        <dbReference type="ARBA" id="ARBA00019232"/>
    </source>
</evidence>
<evidence type="ECO:0000256" key="6">
    <source>
        <dbReference type="ARBA" id="ARBA00022801"/>
    </source>
</evidence>
<dbReference type="InterPro" id="IPR019758">
    <property type="entry name" value="Pept_S26A_signal_pept_1_CS"/>
</dbReference>
<sequence length="253" mass="28489">MSFPAIMVLLVVITGLIWLVDKLVFARIRSADGKEPAVVEYARSFFPIILAVLVIRSFVAEPFRIPSGSMLPTLHVGDFILVNKFSYGLRLPVLNTKFFDSGSPERGDVIVFRFPEEPSIDYIKRVVGLPGDRIGYFNKKLYINRKPVDLEVASAVSVIDEQLEPQMQVYEEKLTDTTHLIAIDPASGSAEGEMIVPEGHYFVLGDNRDRSNDSRRWGTVPEANLVGKAFVIWMSWDWEKGGIIWSRLGRSIN</sequence>
<dbReference type="Pfam" id="PF10502">
    <property type="entry name" value="Peptidase_S26"/>
    <property type="match status" value="1"/>
</dbReference>
<evidence type="ECO:0000313" key="11">
    <source>
        <dbReference type="EMBL" id="AFJ01595.1"/>
    </source>
</evidence>
<dbReference type="PATRIC" id="fig|754477.3.peg.415"/>
<proteinExistence type="inferred from homology"/>
<evidence type="ECO:0000259" key="10">
    <source>
        <dbReference type="Pfam" id="PF10502"/>
    </source>
</evidence>
<accession>I1YFA2</accession>
<keyword evidence="12" id="KW-1185">Reference proteome</keyword>
<evidence type="ECO:0000256" key="7">
    <source>
        <dbReference type="PIRSR" id="PIRSR600223-1"/>
    </source>
</evidence>
<dbReference type="GO" id="GO:0009003">
    <property type="term" value="F:signal peptidase activity"/>
    <property type="evidence" value="ECO:0007669"/>
    <property type="project" value="UniProtKB-EC"/>
</dbReference>
<dbReference type="PROSITE" id="PS00760">
    <property type="entry name" value="SPASE_I_2"/>
    <property type="match status" value="1"/>
</dbReference>
<dbReference type="GO" id="GO:0016020">
    <property type="term" value="C:membrane"/>
    <property type="evidence" value="ECO:0007669"/>
    <property type="project" value="UniProtKB-SubCell"/>
</dbReference>
<gene>
    <name evidence="11" type="ordered locus">Q7C_420</name>
</gene>
<dbReference type="InterPro" id="IPR019756">
    <property type="entry name" value="Pept_S26A_signal_pept_1_Ser-AS"/>
</dbReference>
<dbReference type="STRING" id="754477.Q7C_420"/>
<keyword evidence="8" id="KW-0812">Transmembrane</keyword>